<gene>
    <name evidence="11" type="primary">101900131</name>
</gene>
<feature type="transmembrane region" description="Helical" evidence="10">
    <location>
        <begin position="44"/>
        <end position="63"/>
    </location>
</feature>
<dbReference type="GO" id="GO:0004984">
    <property type="term" value="F:olfactory receptor activity"/>
    <property type="evidence" value="ECO:0007669"/>
    <property type="project" value="InterPro"/>
</dbReference>
<keyword evidence="7 10" id="KW-0472">Membrane</keyword>
<dbReference type="GO" id="GO:0005886">
    <property type="term" value="C:plasma membrane"/>
    <property type="evidence" value="ECO:0007669"/>
    <property type="project" value="UniProtKB-SubCell"/>
</dbReference>
<feature type="transmembrane region" description="Helical" evidence="10">
    <location>
        <begin position="75"/>
        <end position="96"/>
    </location>
</feature>
<evidence type="ECO:0000256" key="9">
    <source>
        <dbReference type="ARBA" id="ARBA00023224"/>
    </source>
</evidence>
<sequence>MMSEKEVQMLKKSNYNKIKELIRISFTLGVNLTSPSTLKDSLKIINIILVVSSVISFYGHWCYTIESIKDIPKIAESVCTGFQTLISVIKMVYYLFIQRRLYYLLYKAQTHEYIRKIDIFHKNFPMSERLQAKIDEILDASWKNINGQLIFYICCCAAIISNYFFMALFQNIYHTWKETPNYEFVLPFPSVYPSWKDKGMSFPYYHIQMFLGTCSCYISGMCAVSFDGVFIVLSVHGVGLVKVLNMLIENSTSADVPKERRVEYLRYCIYQYQRISDYTDELRKIYKHISLTQFLLSLLVWGIVLFQMSVGLESDLMTLVRMIMYISAAGYEIVLYCYNGQRLTSECEKIPYAFFSCDWFNESKEFQELTRMMILRSNRSFFMEISWFTTMTLPTLMAMIKTSGSYFLLLRNVAE</sequence>
<dbReference type="eggNOG" id="ENOG502SWA1">
    <property type="taxonomic scope" value="Eukaryota"/>
</dbReference>
<feature type="transmembrane region" description="Helical" evidence="10">
    <location>
        <begin position="291"/>
        <end position="310"/>
    </location>
</feature>
<dbReference type="PANTHER" id="PTHR21137:SF35">
    <property type="entry name" value="ODORANT RECEPTOR 19A-RELATED"/>
    <property type="match status" value="1"/>
</dbReference>
<name>A0A1I8MCJ6_MUSDO</name>
<dbReference type="InterPro" id="IPR004117">
    <property type="entry name" value="7tm6_olfct_rcpt"/>
</dbReference>
<dbReference type="VEuPathDB" id="VectorBase:MDOA003512"/>
<dbReference type="PANTHER" id="PTHR21137">
    <property type="entry name" value="ODORANT RECEPTOR"/>
    <property type="match status" value="1"/>
</dbReference>
<dbReference type="VEuPathDB" id="VectorBase:MDOMA2_014609"/>
<evidence type="ECO:0000256" key="2">
    <source>
        <dbReference type="ARBA" id="ARBA00022475"/>
    </source>
</evidence>
<organism evidence="11">
    <name type="scientific">Musca domestica</name>
    <name type="common">House fly</name>
    <dbReference type="NCBI Taxonomy" id="7370"/>
    <lineage>
        <taxon>Eukaryota</taxon>
        <taxon>Metazoa</taxon>
        <taxon>Ecdysozoa</taxon>
        <taxon>Arthropoda</taxon>
        <taxon>Hexapoda</taxon>
        <taxon>Insecta</taxon>
        <taxon>Pterygota</taxon>
        <taxon>Neoptera</taxon>
        <taxon>Endopterygota</taxon>
        <taxon>Diptera</taxon>
        <taxon>Brachycera</taxon>
        <taxon>Muscomorpha</taxon>
        <taxon>Muscoidea</taxon>
        <taxon>Muscidae</taxon>
        <taxon>Musca</taxon>
    </lineage>
</organism>
<feature type="transmembrane region" description="Helical" evidence="10">
    <location>
        <begin position="322"/>
        <end position="339"/>
    </location>
</feature>
<comment type="similarity">
    <text evidence="10">Belongs to the insect chemoreceptor superfamily. Heteromeric odorant receptor channel (TC 1.A.69) family.</text>
</comment>
<evidence type="ECO:0000256" key="5">
    <source>
        <dbReference type="ARBA" id="ARBA00022725"/>
    </source>
</evidence>
<evidence type="ECO:0000256" key="8">
    <source>
        <dbReference type="ARBA" id="ARBA00023170"/>
    </source>
</evidence>
<evidence type="ECO:0000256" key="10">
    <source>
        <dbReference type="RuleBase" id="RU351113"/>
    </source>
</evidence>
<evidence type="ECO:0000256" key="7">
    <source>
        <dbReference type="ARBA" id="ARBA00023136"/>
    </source>
</evidence>
<comment type="caution">
    <text evidence="10">Lacks conserved residue(s) required for the propagation of feature annotation.</text>
</comment>
<evidence type="ECO:0000256" key="4">
    <source>
        <dbReference type="ARBA" id="ARBA00022692"/>
    </source>
</evidence>
<dbReference type="Pfam" id="PF02949">
    <property type="entry name" value="7tm_6"/>
    <property type="match status" value="1"/>
</dbReference>
<keyword evidence="5 10" id="KW-0552">Olfaction</keyword>
<evidence type="ECO:0000256" key="6">
    <source>
        <dbReference type="ARBA" id="ARBA00022989"/>
    </source>
</evidence>
<dbReference type="EnsemblMetazoa" id="MDOA003512-RA">
    <property type="protein sequence ID" value="MDOA003512-PA"/>
    <property type="gene ID" value="MDOA003512"/>
</dbReference>
<protein>
    <recommendedName>
        <fullName evidence="10">Odorant receptor</fullName>
    </recommendedName>
</protein>
<keyword evidence="2" id="KW-1003">Cell membrane</keyword>
<keyword evidence="3 10" id="KW-0716">Sensory transduction</keyword>
<evidence type="ECO:0000256" key="1">
    <source>
        <dbReference type="ARBA" id="ARBA00004651"/>
    </source>
</evidence>
<comment type="subcellular location">
    <subcellularLocation>
        <location evidence="1 10">Cell membrane</location>
        <topology evidence="1 10">Multi-pass membrane protein</topology>
    </subcellularLocation>
</comment>
<dbReference type="AlphaFoldDB" id="A0A1I8MCJ6"/>
<accession>A0A1I8MCJ6</accession>
<keyword evidence="9 10" id="KW-0807">Transducer</keyword>
<evidence type="ECO:0000256" key="3">
    <source>
        <dbReference type="ARBA" id="ARBA00022606"/>
    </source>
</evidence>
<dbReference type="RefSeq" id="XP_005178182.2">
    <property type="nucleotide sequence ID" value="XM_005178125.3"/>
</dbReference>
<keyword evidence="8 10" id="KW-0675">Receptor</keyword>
<dbReference type="GO" id="GO:0007165">
    <property type="term" value="P:signal transduction"/>
    <property type="evidence" value="ECO:0007669"/>
    <property type="project" value="UniProtKB-KW"/>
</dbReference>
<reference evidence="11" key="1">
    <citation type="submission" date="2020-05" db="UniProtKB">
        <authorList>
            <consortium name="EnsemblMetazoa"/>
        </authorList>
    </citation>
    <scope>IDENTIFICATION</scope>
    <source>
        <strain evidence="11">Aabys</strain>
    </source>
</reference>
<feature type="transmembrane region" description="Helical" evidence="10">
    <location>
        <begin position="381"/>
        <end position="400"/>
    </location>
</feature>
<dbReference type="KEGG" id="mde:101900131"/>
<dbReference type="GO" id="GO:0005549">
    <property type="term" value="F:odorant binding"/>
    <property type="evidence" value="ECO:0007669"/>
    <property type="project" value="InterPro"/>
</dbReference>
<keyword evidence="4 10" id="KW-0812">Transmembrane</keyword>
<keyword evidence="6 10" id="KW-1133">Transmembrane helix</keyword>
<dbReference type="OrthoDB" id="6617147at2759"/>
<evidence type="ECO:0000313" key="11">
    <source>
        <dbReference type="EnsemblMetazoa" id="MDOA003512-PA"/>
    </source>
</evidence>
<proteinExistence type="inferred from homology"/>
<feature type="transmembrane region" description="Helical" evidence="10">
    <location>
        <begin position="149"/>
        <end position="169"/>
    </location>
</feature>